<feature type="compositionally biased region" description="Polar residues" evidence="1">
    <location>
        <begin position="287"/>
        <end position="296"/>
    </location>
</feature>
<dbReference type="EMBL" id="LKCN02000001">
    <property type="protein sequence ID" value="RCI17367.1"/>
    <property type="molecule type" value="Genomic_DNA"/>
</dbReference>
<feature type="compositionally biased region" description="Polar residues" evidence="1">
    <location>
        <begin position="491"/>
        <end position="510"/>
    </location>
</feature>
<protein>
    <submittedName>
        <fullName evidence="2">Uncharacterized protein</fullName>
    </submittedName>
</protein>
<feature type="region of interest" description="Disordered" evidence="1">
    <location>
        <begin position="112"/>
        <end position="411"/>
    </location>
</feature>
<dbReference type="Proteomes" id="UP000253664">
    <property type="component" value="Unassembled WGS sequence"/>
</dbReference>
<sequence>MDAAAKTVQSLSQHILPERPHYLSNSPSWRYRDTGSSRIEEWQNNRLQYMTLVSQADRGFLLTRSHYDMREEPPKPIPRALAAAGDKKKKLSLSDYKNKKTVVVAAAAAASSAASSAASPPDPIVAKPAAPSQTSAADFRRPDALQPPSVDAKMRPPRDGAIDMRLPPKPPSLPPKPTSPPPPPPPPPTAAVKKRLVDADDESRPLKRHKPDDGRPVDRPPRGDDAARRPPHLSGGKDERPPASWHHLNGRPPVVKGGAALSSSSARNSSPGPRLRSDLVNGVRPHSSASNRTSASAKLDAGPKSFGETERLRTDYKRDKKRREDAADVATTSKIASNKAEPLPPPPPPKKNKNPPVIPPLLSPTLPPAVEAELLKKKKKVSSPDRPADDKLKDSRDATKKRAVNDHEPNRLGHRRRLIVVLSIPKALRPAVNKILAPAKEGQSRENRAVSDEAALPLARKRPIGAATEGPVPVKRPRTSDVARVAPTPSTPSKKSATMSRVSSSNSMAQTPGDINGPPHMDRRLPNGQNARFERDMSMLRDKEMHLLKRGKDLKHEWTHTLKALQTSRSQAAEPMVKLRCVLGVESLVAFVMAFYAQSLWRGMSSKRLHPSVWESMFPLIEEILAETSRLPSNSQTLSALVLLMQAVCVDEVLRCYAFADAPTKKEADALFKWERARARLWPQIRDLNGAIAAPDLRLDVGAWYTLDEVTGLAMRLLRRWCAVEAVDWTPEPVVADSWPIKPG</sequence>
<gene>
    <name evidence="2" type="ORF">L249_2401</name>
</gene>
<feature type="compositionally biased region" description="Basic and acidic residues" evidence="1">
    <location>
        <begin position="307"/>
        <end position="326"/>
    </location>
</feature>
<accession>A0A367LSK1</accession>
<feature type="compositionally biased region" description="Low complexity" evidence="1">
    <location>
        <begin position="259"/>
        <end position="270"/>
    </location>
</feature>
<proteinExistence type="predicted"/>
<dbReference type="OrthoDB" id="284473at2759"/>
<dbReference type="STRING" id="1330021.A0A367LSK1"/>
<feature type="compositionally biased region" description="Pro residues" evidence="1">
    <location>
        <begin position="167"/>
        <end position="189"/>
    </location>
</feature>
<feature type="region of interest" description="Disordered" evidence="1">
    <location>
        <begin position="69"/>
        <end position="89"/>
    </location>
</feature>
<organism evidence="2 3">
    <name type="scientific">Ophiocordyceps polyrhachis-furcata BCC 54312</name>
    <dbReference type="NCBI Taxonomy" id="1330021"/>
    <lineage>
        <taxon>Eukaryota</taxon>
        <taxon>Fungi</taxon>
        <taxon>Dikarya</taxon>
        <taxon>Ascomycota</taxon>
        <taxon>Pezizomycotina</taxon>
        <taxon>Sordariomycetes</taxon>
        <taxon>Hypocreomycetidae</taxon>
        <taxon>Hypocreales</taxon>
        <taxon>Ophiocordycipitaceae</taxon>
        <taxon>Ophiocordyceps</taxon>
    </lineage>
</organism>
<reference evidence="2 3" key="1">
    <citation type="journal article" date="2015" name="BMC Genomics">
        <title>Insights from the genome of Ophiocordyceps polyrhachis-furcata to pathogenicity and host specificity in insect fungi.</title>
        <authorList>
            <person name="Wichadakul D."/>
            <person name="Kobmoo N."/>
            <person name="Ingsriswang S."/>
            <person name="Tangphatsornruang S."/>
            <person name="Chantasingh D."/>
            <person name="Luangsa-ard J.J."/>
            <person name="Eurwilaichitr L."/>
        </authorList>
    </citation>
    <scope>NUCLEOTIDE SEQUENCE [LARGE SCALE GENOMIC DNA]</scope>
    <source>
        <strain evidence="2 3">BCC 54312</strain>
    </source>
</reference>
<keyword evidence="3" id="KW-1185">Reference proteome</keyword>
<name>A0A367LSK1_9HYPO</name>
<comment type="caution">
    <text evidence="2">The sequence shown here is derived from an EMBL/GenBank/DDBJ whole genome shotgun (WGS) entry which is preliminary data.</text>
</comment>
<dbReference type="AlphaFoldDB" id="A0A367LSK1"/>
<feature type="compositionally biased region" description="Basic and acidic residues" evidence="1">
    <location>
        <begin position="152"/>
        <end position="162"/>
    </location>
</feature>
<feature type="region of interest" description="Disordered" evidence="1">
    <location>
        <begin position="461"/>
        <end position="527"/>
    </location>
</feature>
<evidence type="ECO:0000313" key="2">
    <source>
        <dbReference type="EMBL" id="RCI17367.1"/>
    </source>
</evidence>
<feature type="compositionally biased region" description="Pro residues" evidence="1">
    <location>
        <begin position="356"/>
        <end position="367"/>
    </location>
</feature>
<evidence type="ECO:0000313" key="3">
    <source>
        <dbReference type="Proteomes" id="UP000253664"/>
    </source>
</evidence>
<feature type="compositionally biased region" description="Basic and acidic residues" evidence="1">
    <location>
        <begin position="382"/>
        <end position="411"/>
    </location>
</feature>
<evidence type="ECO:0000256" key="1">
    <source>
        <dbReference type="SAM" id="MobiDB-lite"/>
    </source>
</evidence>
<feature type="compositionally biased region" description="Basic and acidic residues" evidence="1">
    <location>
        <begin position="195"/>
        <end position="228"/>
    </location>
</feature>